<dbReference type="AlphaFoldDB" id="A0A1I7XPN5"/>
<sequence>MWMQKIYPHDDERPQTTGDINLKTRFITAGTSRYIYFITERSTNARIIEDGFHVFDLWTGTSSKYFVDGDSLISEFYEMAAGCGSAIVEDDVSFEVLQILLKERFKFLIYIYIYIYINPTITVGFSIADATVLLL</sequence>
<organism evidence="2 3">
    <name type="scientific">Heterorhabditis bacteriophora</name>
    <name type="common">Entomopathogenic nematode worm</name>
    <dbReference type="NCBI Taxonomy" id="37862"/>
    <lineage>
        <taxon>Eukaryota</taxon>
        <taxon>Metazoa</taxon>
        <taxon>Ecdysozoa</taxon>
        <taxon>Nematoda</taxon>
        <taxon>Chromadorea</taxon>
        <taxon>Rhabditida</taxon>
        <taxon>Rhabditina</taxon>
        <taxon>Rhabditomorpha</taxon>
        <taxon>Strongyloidea</taxon>
        <taxon>Heterorhabditidae</taxon>
        <taxon>Heterorhabditis</taxon>
    </lineage>
</organism>
<feature type="transmembrane region" description="Helical" evidence="1">
    <location>
        <begin position="107"/>
        <end position="128"/>
    </location>
</feature>
<keyword evidence="1" id="KW-0812">Transmembrane</keyword>
<name>A0A1I7XPN5_HETBA</name>
<evidence type="ECO:0000313" key="2">
    <source>
        <dbReference type="Proteomes" id="UP000095283"/>
    </source>
</evidence>
<accession>A0A1I7XPN5</accession>
<dbReference type="Proteomes" id="UP000095283">
    <property type="component" value="Unplaced"/>
</dbReference>
<protein>
    <submittedName>
        <fullName evidence="3">TAXi_C domain-containing protein</fullName>
    </submittedName>
</protein>
<keyword evidence="1" id="KW-1133">Transmembrane helix</keyword>
<keyword evidence="1" id="KW-0472">Membrane</keyword>
<dbReference type="WBParaSite" id="Hba_19747">
    <property type="protein sequence ID" value="Hba_19747"/>
    <property type="gene ID" value="Hba_19747"/>
</dbReference>
<evidence type="ECO:0000256" key="1">
    <source>
        <dbReference type="SAM" id="Phobius"/>
    </source>
</evidence>
<proteinExistence type="predicted"/>
<reference evidence="3" key="1">
    <citation type="submission" date="2016-11" db="UniProtKB">
        <authorList>
            <consortium name="WormBaseParasite"/>
        </authorList>
    </citation>
    <scope>IDENTIFICATION</scope>
</reference>
<evidence type="ECO:0000313" key="3">
    <source>
        <dbReference type="WBParaSite" id="Hba_19747"/>
    </source>
</evidence>
<keyword evidence="2" id="KW-1185">Reference proteome</keyword>